<protein>
    <submittedName>
        <fullName evidence="6">LysR family transcriptional regulator</fullName>
    </submittedName>
</protein>
<dbReference type="SUPFAM" id="SSF46785">
    <property type="entry name" value="Winged helix' DNA-binding domain"/>
    <property type="match status" value="1"/>
</dbReference>
<dbReference type="InterPro" id="IPR036390">
    <property type="entry name" value="WH_DNA-bd_sf"/>
</dbReference>
<reference evidence="7" key="1">
    <citation type="journal article" date="2019" name="Int. J. Syst. Evol. Microbiol.">
        <title>The Global Catalogue of Microorganisms (GCM) 10K type strain sequencing project: providing services to taxonomists for standard genome sequencing and annotation.</title>
        <authorList>
            <consortium name="The Broad Institute Genomics Platform"/>
            <consortium name="The Broad Institute Genome Sequencing Center for Infectious Disease"/>
            <person name="Wu L."/>
            <person name="Ma J."/>
        </authorList>
    </citation>
    <scope>NUCLEOTIDE SEQUENCE [LARGE SCALE GENOMIC DNA]</scope>
    <source>
        <strain evidence="7">CCUG 39402</strain>
    </source>
</reference>
<dbReference type="PANTHER" id="PTHR30537">
    <property type="entry name" value="HTH-TYPE TRANSCRIPTIONAL REGULATOR"/>
    <property type="match status" value="1"/>
</dbReference>
<dbReference type="EMBL" id="JBHSRS010000084">
    <property type="protein sequence ID" value="MFC6284082.1"/>
    <property type="molecule type" value="Genomic_DNA"/>
</dbReference>
<dbReference type="InterPro" id="IPR005119">
    <property type="entry name" value="LysR_subst-bd"/>
</dbReference>
<keyword evidence="3" id="KW-0238">DNA-binding</keyword>
<dbReference type="Pfam" id="PF00126">
    <property type="entry name" value="HTH_1"/>
    <property type="match status" value="1"/>
</dbReference>
<dbReference type="Proteomes" id="UP001596270">
    <property type="component" value="Unassembled WGS sequence"/>
</dbReference>
<dbReference type="RefSeq" id="WP_371439846.1">
    <property type="nucleotide sequence ID" value="NZ_JBHSRS010000084.1"/>
</dbReference>
<feature type="domain" description="HTH lysR-type" evidence="5">
    <location>
        <begin position="1"/>
        <end position="59"/>
    </location>
</feature>
<dbReference type="Pfam" id="PF03466">
    <property type="entry name" value="LysR_substrate"/>
    <property type="match status" value="1"/>
</dbReference>
<keyword evidence="7" id="KW-1185">Reference proteome</keyword>
<organism evidence="6 7">
    <name type="scientific">Polaromonas aquatica</name>
    <dbReference type="NCBI Taxonomy" id="332657"/>
    <lineage>
        <taxon>Bacteria</taxon>
        <taxon>Pseudomonadati</taxon>
        <taxon>Pseudomonadota</taxon>
        <taxon>Betaproteobacteria</taxon>
        <taxon>Burkholderiales</taxon>
        <taxon>Comamonadaceae</taxon>
        <taxon>Polaromonas</taxon>
    </lineage>
</organism>
<evidence type="ECO:0000256" key="2">
    <source>
        <dbReference type="ARBA" id="ARBA00023015"/>
    </source>
</evidence>
<proteinExistence type="inferred from homology"/>
<evidence type="ECO:0000313" key="6">
    <source>
        <dbReference type="EMBL" id="MFC6284082.1"/>
    </source>
</evidence>
<dbReference type="InterPro" id="IPR000847">
    <property type="entry name" value="LysR_HTH_N"/>
</dbReference>
<dbReference type="Gene3D" id="3.40.190.290">
    <property type="match status" value="1"/>
</dbReference>
<keyword evidence="2" id="KW-0805">Transcription regulation</keyword>
<dbReference type="PROSITE" id="PS50931">
    <property type="entry name" value="HTH_LYSR"/>
    <property type="match status" value="1"/>
</dbReference>
<dbReference type="PANTHER" id="PTHR30537:SF21">
    <property type="entry name" value="HTH-TYPE TRANSCRIPTIONAL REGULATOR SINR-RELATED"/>
    <property type="match status" value="1"/>
</dbReference>
<evidence type="ECO:0000256" key="4">
    <source>
        <dbReference type="ARBA" id="ARBA00023163"/>
    </source>
</evidence>
<keyword evidence="4" id="KW-0804">Transcription</keyword>
<evidence type="ECO:0000313" key="7">
    <source>
        <dbReference type="Proteomes" id="UP001596270"/>
    </source>
</evidence>
<name>A0ABW1U346_9BURK</name>
<accession>A0ABW1U346</accession>
<dbReference type="CDD" id="cd08422">
    <property type="entry name" value="PBP2_CrgA_like"/>
    <property type="match status" value="1"/>
</dbReference>
<evidence type="ECO:0000259" key="5">
    <source>
        <dbReference type="PROSITE" id="PS50931"/>
    </source>
</evidence>
<gene>
    <name evidence="6" type="ORF">ACFQND_22885</name>
</gene>
<dbReference type="InterPro" id="IPR036388">
    <property type="entry name" value="WH-like_DNA-bd_sf"/>
</dbReference>
<comment type="caution">
    <text evidence="6">The sequence shown here is derived from an EMBL/GenBank/DDBJ whole genome shotgun (WGS) entry which is preliminary data.</text>
</comment>
<dbReference type="InterPro" id="IPR058163">
    <property type="entry name" value="LysR-type_TF_proteobact-type"/>
</dbReference>
<dbReference type="SUPFAM" id="SSF53850">
    <property type="entry name" value="Periplasmic binding protein-like II"/>
    <property type="match status" value="1"/>
</dbReference>
<comment type="similarity">
    <text evidence="1">Belongs to the LysR transcriptional regulatory family.</text>
</comment>
<dbReference type="Gene3D" id="1.10.10.10">
    <property type="entry name" value="Winged helix-like DNA-binding domain superfamily/Winged helix DNA-binding domain"/>
    <property type="match status" value="1"/>
</dbReference>
<evidence type="ECO:0000256" key="3">
    <source>
        <dbReference type="ARBA" id="ARBA00023125"/>
    </source>
</evidence>
<sequence length="310" mass="34276">MKALQDLEIFVRTVDTGSLSATARSLNLTPAAASAALKRLEAELNAPLFARSTRSLRLTREGEVFLSHCKPALAALRDAQLELASGQQQVRGMLQLAAPSDFGRNLLLPWLEVFQQLHPGIQYRLHVADRVTNVYSNLVDAAFRQGEPPESNMLALPLDLTNRRVLCASPAYLEKHGVPDTPEALAQHNCLCFMLGEEVYDRWRFWREGKEVTVRVGGGNISNDGDVVRRWALAGRGIAYKSGFDVAGDLAQGQLVALCNDWQTEPSPLYMVLPGRRQLTPALRLLREFIAQRCEELLKSVPPGAGLRVI</sequence>
<evidence type="ECO:0000256" key="1">
    <source>
        <dbReference type="ARBA" id="ARBA00009437"/>
    </source>
</evidence>